<proteinExistence type="predicted"/>
<evidence type="ECO:0000313" key="2">
    <source>
        <dbReference type="Proteomes" id="UP001420932"/>
    </source>
</evidence>
<dbReference type="Proteomes" id="UP001420932">
    <property type="component" value="Unassembled WGS sequence"/>
</dbReference>
<sequence length="80" mass="8887">MPPHPPTSRRSPPFSHSPHCRVLHLLIVCVLPPTTLRLIALASRPLPYNHCPATVAENLARVLRTKRGRIRDSREVGALA</sequence>
<gene>
    <name evidence="1" type="ORF">Syun_012603</name>
</gene>
<dbReference type="EMBL" id="JBBNAF010000005">
    <property type="protein sequence ID" value="KAK9143203.1"/>
    <property type="molecule type" value="Genomic_DNA"/>
</dbReference>
<evidence type="ECO:0000313" key="1">
    <source>
        <dbReference type="EMBL" id="KAK9143203.1"/>
    </source>
</evidence>
<reference evidence="1 2" key="1">
    <citation type="submission" date="2024-01" db="EMBL/GenBank/DDBJ databases">
        <title>Genome assemblies of Stephania.</title>
        <authorList>
            <person name="Yang L."/>
        </authorList>
    </citation>
    <scope>NUCLEOTIDE SEQUENCE [LARGE SCALE GENOMIC DNA]</scope>
    <source>
        <strain evidence="1">YNDBR</strain>
        <tissue evidence="1">Leaf</tissue>
    </source>
</reference>
<name>A0AAP0JZP9_9MAGN</name>
<comment type="caution">
    <text evidence="1">The sequence shown here is derived from an EMBL/GenBank/DDBJ whole genome shotgun (WGS) entry which is preliminary data.</text>
</comment>
<keyword evidence="2" id="KW-1185">Reference proteome</keyword>
<accession>A0AAP0JZP9</accession>
<dbReference type="AlphaFoldDB" id="A0AAP0JZP9"/>
<protein>
    <submittedName>
        <fullName evidence="1">Uncharacterized protein</fullName>
    </submittedName>
</protein>
<organism evidence="1 2">
    <name type="scientific">Stephania yunnanensis</name>
    <dbReference type="NCBI Taxonomy" id="152371"/>
    <lineage>
        <taxon>Eukaryota</taxon>
        <taxon>Viridiplantae</taxon>
        <taxon>Streptophyta</taxon>
        <taxon>Embryophyta</taxon>
        <taxon>Tracheophyta</taxon>
        <taxon>Spermatophyta</taxon>
        <taxon>Magnoliopsida</taxon>
        <taxon>Ranunculales</taxon>
        <taxon>Menispermaceae</taxon>
        <taxon>Menispermoideae</taxon>
        <taxon>Cissampelideae</taxon>
        <taxon>Stephania</taxon>
    </lineage>
</organism>